<gene>
    <name evidence="2" type="ORF">FEZ33_00480</name>
</gene>
<organism evidence="2 3">
    <name type="scientific">Ruoffia tabacinasalis</name>
    <dbReference type="NCBI Taxonomy" id="87458"/>
    <lineage>
        <taxon>Bacteria</taxon>
        <taxon>Bacillati</taxon>
        <taxon>Bacillota</taxon>
        <taxon>Bacilli</taxon>
        <taxon>Lactobacillales</taxon>
        <taxon>Aerococcaceae</taxon>
        <taxon>Ruoffia</taxon>
    </lineage>
</organism>
<keyword evidence="1" id="KW-0812">Transmembrane</keyword>
<name>A0A5R9EPE5_9LACT</name>
<reference evidence="2 3" key="1">
    <citation type="submission" date="2019-05" db="EMBL/GenBank/DDBJ databases">
        <title>The metagenome of a microbial culture collection derived from dairy environment covers the genomic content of the human microbiome.</title>
        <authorList>
            <person name="Roder T."/>
            <person name="Wuthrich D."/>
            <person name="Sattari Z."/>
            <person name="Von Ah U."/>
            <person name="Bar C."/>
            <person name="Ronchi F."/>
            <person name="Macpherson A.J."/>
            <person name="Ganal-Vonarburg S.C."/>
            <person name="Bruggmann R."/>
            <person name="Vergeres G."/>
        </authorList>
    </citation>
    <scope>NUCLEOTIDE SEQUENCE [LARGE SCALE GENOMIC DNA]</scope>
    <source>
        <strain evidence="2 3">FAM 24227</strain>
    </source>
</reference>
<keyword evidence="1" id="KW-1133">Transmembrane helix</keyword>
<sequence>MQGKYKYGIFITIVLVIVISAVFVFFDSQTFDSTITEQIVLESEIDDISNNIESSELTSEGDSIPPEEFYNEIETTNVYETQILEGQDLLTLFFSLNNELIVSPKDYELYTTPEVAEALAQAKRIEQQNNRELIKQVNNISYEIQTVSPLPLSIIYTLEGIRIENEKETNTTQLFLIKFDENNHKITTLEELNR</sequence>
<evidence type="ECO:0000313" key="3">
    <source>
        <dbReference type="Proteomes" id="UP000306420"/>
    </source>
</evidence>
<dbReference type="RefSeq" id="WP_138403419.1">
    <property type="nucleotide sequence ID" value="NZ_VBSP01000001.1"/>
</dbReference>
<comment type="caution">
    <text evidence="2">The sequence shown here is derived from an EMBL/GenBank/DDBJ whole genome shotgun (WGS) entry which is preliminary data.</text>
</comment>
<accession>A0A5R9EPE5</accession>
<evidence type="ECO:0000313" key="2">
    <source>
        <dbReference type="EMBL" id="TLQ49497.1"/>
    </source>
</evidence>
<keyword evidence="1" id="KW-0472">Membrane</keyword>
<dbReference type="AlphaFoldDB" id="A0A5R9EPE5"/>
<protein>
    <submittedName>
        <fullName evidence="2">Uncharacterized protein</fullName>
    </submittedName>
</protein>
<feature type="transmembrane region" description="Helical" evidence="1">
    <location>
        <begin position="7"/>
        <end position="26"/>
    </location>
</feature>
<dbReference type="EMBL" id="VBSP01000001">
    <property type="protein sequence ID" value="TLQ49497.1"/>
    <property type="molecule type" value="Genomic_DNA"/>
</dbReference>
<dbReference type="Proteomes" id="UP000306420">
    <property type="component" value="Unassembled WGS sequence"/>
</dbReference>
<evidence type="ECO:0000256" key="1">
    <source>
        <dbReference type="SAM" id="Phobius"/>
    </source>
</evidence>
<proteinExistence type="predicted"/>